<organism evidence="2 3">
    <name type="scientific">Lentzea kristufekii</name>
    <dbReference type="NCBI Taxonomy" id="3095430"/>
    <lineage>
        <taxon>Bacteria</taxon>
        <taxon>Bacillati</taxon>
        <taxon>Actinomycetota</taxon>
        <taxon>Actinomycetes</taxon>
        <taxon>Pseudonocardiales</taxon>
        <taxon>Pseudonocardiaceae</taxon>
        <taxon>Lentzea</taxon>
    </lineage>
</organism>
<dbReference type="Pfam" id="PF02954">
    <property type="entry name" value="HTH_8"/>
    <property type="match status" value="1"/>
</dbReference>
<dbReference type="Gene3D" id="1.10.10.60">
    <property type="entry name" value="Homeodomain-like"/>
    <property type="match status" value="1"/>
</dbReference>
<gene>
    <name evidence="2" type="ORF">SK571_04380</name>
</gene>
<evidence type="ECO:0000259" key="1">
    <source>
        <dbReference type="Pfam" id="PF02954"/>
    </source>
</evidence>
<comment type="caution">
    <text evidence="2">The sequence shown here is derived from an EMBL/GenBank/DDBJ whole genome shotgun (WGS) entry which is preliminary data.</text>
</comment>
<accession>A0ABU4TK13</accession>
<dbReference type="RefSeq" id="WP_319982722.1">
    <property type="nucleotide sequence ID" value="NZ_JAXAVV010000002.1"/>
</dbReference>
<name>A0ABU4TK13_9PSEU</name>
<proteinExistence type="predicted"/>
<feature type="domain" description="DNA binding HTH" evidence="1">
    <location>
        <begin position="24"/>
        <end position="62"/>
    </location>
</feature>
<dbReference type="SUPFAM" id="SSF46689">
    <property type="entry name" value="Homeodomain-like"/>
    <property type="match status" value="1"/>
</dbReference>
<keyword evidence="3" id="KW-1185">Reference proteome</keyword>
<dbReference type="Proteomes" id="UP001271792">
    <property type="component" value="Unassembled WGS sequence"/>
</dbReference>
<evidence type="ECO:0000313" key="2">
    <source>
        <dbReference type="EMBL" id="MDX8048606.1"/>
    </source>
</evidence>
<dbReference type="EMBL" id="JAXAVV010000002">
    <property type="protein sequence ID" value="MDX8048606.1"/>
    <property type="molecule type" value="Genomic_DNA"/>
</dbReference>
<dbReference type="InterPro" id="IPR002197">
    <property type="entry name" value="HTH_Fis"/>
</dbReference>
<sequence>MIDVQHLPAEVFTSVGHRLSRLQALERDEIVRCLTAPGATIAQASAELGIGRATIYRKMAQYGIKADQLRGW</sequence>
<dbReference type="InterPro" id="IPR009057">
    <property type="entry name" value="Homeodomain-like_sf"/>
</dbReference>
<reference evidence="2 3" key="2">
    <citation type="submission" date="2023-11" db="EMBL/GenBank/DDBJ databases">
        <authorList>
            <person name="Lara A.C."/>
            <person name="Chronakova A."/>
        </authorList>
    </citation>
    <scope>NUCLEOTIDE SEQUENCE [LARGE SCALE GENOMIC DNA]</scope>
    <source>
        <strain evidence="2 3">BCCO 10_0798</strain>
    </source>
</reference>
<evidence type="ECO:0000313" key="3">
    <source>
        <dbReference type="Proteomes" id="UP001271792"/>
    </source>
</evidence>
<reference evidence="2 3" key="1">
    <citation type="submission" date="2023-11" db="EMBL/GenBank/DDBJ databases">
        <title>Lentzea sokolovensis, sp. nov., Lentzea kristufkii, sp. nov., and Lentzea miocenensis, sp. nov., rare actinobacteria from Sokolov Coal Basin, Miocene lacustrine sediment, Czech Republic.</title>
        <authorList>
            <person name="Lara A."/>
            <person name="Kotroba L."/>
            <person name="Nouioui I."/>
            <person name="Neumann-Schaal M."/>
            <person name="Mast Y."/>
            <person name="Chronakova A."/>
        </authorList>
    </citation>
    <scope>NUCLEOTIDE SEQUENCE [LARGE SCALE GENOMIC DNA]</scope>
    <source>
        <strain evidence="2 3">BCCO 10_0798</strain>
    </source>
</reference>
<protein>
    <submittedName>
        <fullName evidence="2">Helix-turn-helix domain-containing protein</fullName>
    </submittedName>
</protein>